<comment type="caution">
    <text evidence="2">The sequence shown here is derived from an EMBL/GenBank/DDBJ whole genome shotgun (WGS) entry which is preliminary data.</text>
</comment>
<sequence length="114" mass="12087">MRPRASLSCPPALLPSCPPAPTRGAGWRDLRLPASTEDAHDALREAHTRAAYERVEIACGGGIGRTGAAIAVLAMMSGLPADTVVAWVRANHHPRAVETRRQRAWITSVAASLS</sequence>
<accession>A0ABW1VF46</accession>
<dbReference type="InterPro" id="IPR029021">
    <property type="entry name" value="Prot-tyrosine_phosphatase-like"/>
</dbReference>
<dbReference type="EMBL" id="JBHSTP010000002">
    <property type="protein sequence ID" value="MFC6356157.1"/>
    <property type="molecule type" value="Genomic_DNA"/>
</dbReference>
<dbReference type="InterPro" id="IPR000242">
    <property type="entry name" value="PTP_cat"/>
</dbReference>
<evidence type="ECO:0000259" key="1">
    <source>
        <dbReference type="Pfam" id="PF00102"/>
    </source>
</evidence>
<keyword evidence="3" id="KW-1185">Reference proteome</keyword>
<organism evidence="2 3">
    <name type="scientific">Luethyella okanaganae</name>
    <dbReference type="NCBI Taxonomy" id="69372"/>
    <lineage>
        <taxon>Bacteria</taxon>
        <taxon>Bacillati</taxon>
        <taxon>Actinomycetota</taxon>
        <taxon>Actinomycetes</taxon>
        <taxon>Micrococcales</taxon>
        <taxon>Microbacteriaceae</taxon>
        <taxon>Luethyella</taxon>
    </lineage>
</organism>
<dbReference type="SUPFAM" id="SSF52799">
    <property type="entry name" value="(Phosphotyrosine protein) phosphatases II"/>
    <property type="match status" value="1"/>
</dbReference>
<dbReference type="RefSeq" id="WP_386730192.1">
    <property type="nucleotide sequence ID" value="NZ_JBHSTP010000002.1"/>
</dbReference>
<dbReference type="Proteomes" id="UP001596306">
    <property type="component" value="Unassembled WGS sequence"/>
</dbReference>
<evidence type="ECO:0000313" key="2">
    <source>
        <dbReference type="EMBL" id="MFC6356157.1"/>
    </source>
</evidence>
<feature type="domain" description="Tyrosine-protein phosphatase" evidence="1">
    <location>
        <begin position="26"/>
        <end position="88"/>
    </location>
</feature>
<dbReference type="Gene3D" id="3.90.190.10">
    <property type="entry name" value="Protein tyrosine phosphatase superfamily"/>
    <property type="match status" value="1"/>
</dbReference>
<dbReference type="Pfam" id="PF00102">
    <property type="entry name" value="Y_phosphatase"/>
    <property type="match status" value="1"/>
</dbReference>
<evidence type="ECO:0000313" key="3">
    <source>
        <dbReference type="Proteomes" id="UP001596306"/>
    </source>
</evidence>
<protein>
    <submittedName>
        <fullName evidence="2">Protein-tyrosine phosphatase family protein</fullName>
    </submittedName>
</protein>
<reference evidence="3" key="1">
    <citation type="journal article" date="2019" name="Int. J. Syst. Evol. Microbiol.">
        <title>The Global Catalogue of Microorganisms (GCM) 10K type strain sequencing project: providing services to taxonomists for standard genome sequencing and annotation.</title>
        <authorList>
            <consortium name="The Broad Institute Genomics Platform"/>
            <consortium name="The Broad Institute Genome Sequencing Center for Infectious Disease"/>
            <person name="Wu L."/>
            <person name="Ma J."/>
        </authorList>
    </citation>
    <scope>NUCLEOTIDE SEQUENCE [LARGE SCALE GENOMIC DNA]</scope>
    <source>
        <strain evidence="3">CCUG 43304</strain>
    </source>
</reference>
<proteinExistence type="predicted"/>
<gene>
    <name evidence="2" type="ORF">ACFQB0_08560</name>
</gene>
<name>A0ABW1VF46_9MICO</name>